<sequence length="169" mass="19518">MQSMQSMKYLAHYPADLQEQVRALVDAGRLGSVLAERYPNTHEINNNAALYTYVMARKRADMASSPPLTKVRYCDKISTLSNALGTHTYATRVQGAKLKTKHELRVASIFKQAPPEFLEMIVVHELAHLRGREHDKAFYRLCCHMLPDYHQIEFDMRLWLTWLDLGSPR</sequence>
<accession>A0A2S9YR21</accession>
<proteinExistence type="predicted"/>
<reference evidence="2 3" key="1">
    <citation type="submission" date="2018-03" db="EMBL/GenBank/DDBJ databases">
        <title>Draft Genome Sequences of the Obligatory Marine Myxobacteria Enhygromyxa salina SWB007.</title>
        <authorList>
            <person name="Poehlein A."/>
            <person name="Moghaddam J.A."/>
            <person name="Harms H."/>
            <person name="Alanjari M."/>
            <person name="Koenig G.M."/>
            <person name="Daniel R."/>
            <person name="Schaeberle T.F."/>
        </authorList>
    </citation>
    <scope>NUCLEOTIDE SEQUENCE [LARGE SCALE GENOMIC DNA]</scope>
    <source>
        <strain evidence="2 3">SWB007</strain>
    </source>
</reference>
<gene>
    <name evidence="2" type="ORF">ENSA7_27530</name>
</gene>
<dbReference type="PANTHER" id="PTHR30399:SF1">
    <property type="entry name" value="UTP PYROPHOSPHATASE"/>
    <property type="match status" value="1"/>
</dbReference>
<feature type="domain" description="YgjP-like metallopeptidase" evidence="1">
    <location>
        <begin position="104"/>
        <end position="153"/>
    </location>
</feature>
<organism evidence="2 3">
    <name type="scientific">Enhygromyxa salina</name>
    <dbReference type="NCBI Taxonomy" id="215803"/>
    <lineage>
        <taxon>Bacteria</taxon>
        <taxon>Pseudomonadati</taxon>
        <taxon>Myxococcota</taxon>
        <taxon>Polyangia</taxon>
        <taxon>Nannocystales</taxon>
        <taxon>Nannocystaceae</taxon>
        <taxon>Enhygromyxa</taxon>
    </lineage>
</organism>
<dbReference type="Pfam" id="PF01863">
    <property type="entry name" value="YgjP-like"/>
    <property type="match status" value="1"/>
</dbReference>
<dbReference type="Proteomes" id="UP000238823">
    <property type="component" value="Unassembled WGS sequence"/>
</dbReference>
<evidence type="ECO:0000313" key="3">
    <source>
        <dbReference type="Proteomes" id="UP000238823"/>
    </source>
</evidence>
<comment type="caution">
    <text evidence="2">The sequence shown here is derived from an EMBL/GenBank/DDBJ whole genome shotgun (WGS) entry which is preliminary data.</text>
</comment>
<evidence type="ECO:0000259" key="1">
    <source>
        <dbReference type="Pfam" id="PF01863"/>
    </source>
</evidence>
<protein>
    <recommendedName>
        <fullName evidence="1">YgjP-like metallopeptidase domain-containing protein</fullName>
    </recommendedName>
</protein>
<dbReference type="InterPro" id="IPR002725">
    <property type="entry name" value="YgjP-like_metallopeptidase"/>
</dbReference>
<evidence type="ECO:0000313" key="2">
    <source>
        <dbReference type="EMBL" id="PRQ07533.1"/>
    </source>
</evidence>
<dbReference type="PANTHER" id="PTHR30399">
    <property type="entry name" value="UNCHARACTERIZED PROTEIN YGJP"/>
    <property type="match status" value="1"/>
</dbReference>
<dbReference type="EMBL" id="PVNL01000052">
    <property type="protein sequence ID" value="PRQ07533.1"/>
    <property type="molecule type" value="Genomic_DNA"/>
</dbReference>
<dbReference type="InterPro" id="IPR053136">
    <property type="entry name" value="UTP_pyrophosphatase-like"/>
</dbReference>
<dbReference type="AlphaFoldDB" id="A0A2S9YR21"/>
<dbReference type="CDD" id="cd07344">
    <property type="entry name" value="M48_yhfN_like"/>
    <property type="match status" value="1"/>
</dbReference>
<name>A0A2S9YR21_9BACT</name>
<dbReference type="Gene3D" id="3.30.2010.10">
    <property type="entry name" value="Metalloproteases ('zincins'), catalytic domain"/>
    <property type="match status" value="1"/>
</dbReference>